<evidence type="ECO:0000313" key="1">
    <source>
        <dbReference type="EMBL" id="GCB89941.1"/>
    </source>
</evidence>
<dbReference type="EMBL" id="BHXC01000006">
    <property type="protein sequence ID" value="GCB89941.1"/>
    <property type="molecule type" value="Genomic_DNA"/>
</dbReference>
<proteinExistence type="predicted"/>
<evidence type="ECO:0000313" key="2">
    <source>
        <dbReference type="Proteomes" id="UP000288351"/>
    </source>
</evidence>
<dbReference type="Proteomes" id="UP000288351">
    <property type="component" value="Unassembled WGS sequence"/>
</dbReference>
<dbReference type="STRING" id="68570.DC74_1804"/>
<protein>
    <submittedName>
        <fullName evidence="1">Uncharacterized protein</fullName>
    </submittedName>
</protein>
<accession>A0A059VZ52</accession>
<reference evidence="1 2" key="1">
    <citation type="journal article" date="2019" name="Microbiol. Resour. Announc.">
        <title>Draft Genome Sequence of the Most Traditional epsilon-Poly-l-Lysine Producer, Streptomyces albulus NBRC14147.</title>
        <authorList>
            <person name="Yamanaka K."/>
            <person name="Hamano Y."/>
        </authorList>
    </citation>
    <scope>NUCLEOTIDE SEQUENCE [LARGE SCALE GENOMIC DNA]</scope>
    <source>
        <strain evidence="1 2">NBRC 14147</strain>
    </source>
</reference>
<dbReference type="RefSeq" id="WP_020963768.1">
    <property type="nucleotide sequence ID" value="NZ_BHXC01000006.1"/>
</dbReference>
<dbReference type="AlphaFoldDB" id="A0A059VZ52"/>
<comment type="caution">
    <text evidence="1">The sequence shown here is derived from an EMBL/GenBank/DDBJ whole genome shotgun (WGS) entry which is preliminary data.</text>
</comment>
<organism evidence="1 2">
    <name type="scientific">Streptomyces noursei</name>
    <name type="common">Streptomyces albulus</name>
    <dbReference type="NCBI Taxonomy" id="1971"/>
    <lineage>
        <taxon>Bacteria</taxon>
        <taxon>Bacillati</taxon>
        <taxon>Actinomycetota</taxon>
        <taxon>Actinomycetes</taxon>
        <taxon>Kitasatosporales</taxon>
        <taxon>Streptomycetaceae</taxon>
        <taxon>Streptomyces</taxon>
    </lineage>
</organism>
<name>A0A059VZ52_STRNR</name>
<gene>
    <name evidence="1" type="ORF">SALB_02634</name>
</gene>
<dbReference type="eggNOG" id="ENOG5034804">
    <property type="taxonomic scope" value="Bacteria"/>
</dbReference>
<sequence length="95" mass="10317">MAESEYNATGVRIERALRSLTRAGQVRISGGRLSLLTSYGTEIDSAPLGAVEAHKPFFAARDRALAVLNGNRYSLTLGARDRFLNAVEAARRPRA</sequence>